<dbReference type="EMBL" id="CP010310">
    <property type="protein sequence ID" value="AJC22038.1"/>
    <property type="molecule type" value="Genomic_DNA"/>
</dbReference>
<evidence type="ECO:0000313" key="2">
    <source>
        <dbReference type="Proteomes" id="UP000035086"/>
    </source>
</evidence>
<reference evidence="1" key="1">
    <citation type="submission" date="2016-11" db="EMBL/GenBank/DDBJ databases">
        <title>Complete Genome Sequencing of Pandoraea pulmonicola DSM 16583.</title>
        <authorList>
            <person name="Chan K.-G."/>
        </authorList>
    </citation>
    <scope>NUCLEOTIDE SEQUENCE</scope>
    <source>
        <strain evidence="1">DSM 16583</strain>
    </source>
</reference>
<accession>A0ABM5S2P4</accession>
<organism evidence="1 2">
    <name type="scientific">Pandoraea pulmonicola</name>
    <dbReference type="NCBI Taxonomy" id="93221"/>
    <lineage>
        <taxon>Bacteria</taxon>
        <taxon>Pseudomonadati</taxon>
        <taxon>Pseudomonadota</taxon>
        <taxon>Betaproteobacteria</taxon>
        <taxon>Burkholderiales</taxon>
        <taxon>Burkholderiaceae</taxon>
        <taxon>Pandoraea</taxon>
    </lineage>
</organism>
<evidence type="ECO:0008006" key="3">
    <source>
        <dbReference type="Google" id="ProtNLM"/>
    </source>
</evidence>
<dbReference type="SUPFAM" id="SSF56300">
    <property type="entry name" value="Metallo-dependent phosphatases"/>
    <property type="match status" value="1"/>
</dbReference>
<keyword evidence="2" id="KW-1185">Reference proteome</keyword>
<proteinExistence type="predicted"/>
<gene>
    <name evidence="1" type="ORF">RO07_18890</name>
</gene>
<dbReference type="InterPro" id="IPR029052">
    <property type="entry name" value="Metallo-depent_PP-like"/>
</dbReference>
<dbReference type="Proteomes" id="UP000035086">
    <property type="component" value="Chromosome"/>
</dbReference>
<protein>
    <recommendedName>
        <fullName evidence="3">Calcineurin-like phosphoesterase superfamily domain</fullName>
    </recommendedName>
</protein>
<sequence length="203" mass="22922">MHHHPIPHQPLGLVEDRTNMYNGAQLMEALQETGVTWLVIHGHKHYARLIPSQGGMGSPMVFSAGSFGAFLDGDLALKMQQQFYIIEMDVLDQSLQPKARAHIRALSWTGSGWSYNNAQRGGLPDRCGFHVPNFDLEEAIDSVVNVFANEDIPYLRWEEVLGRVPILRHLQPADTRFLRGLMESKGLHSTWQDGDWLPTEVAR</sequence>
<name>A0ABM5S2P4_PANPU</name>
<evidence type="ECO:0000313" key="1">
    <source>
        <dbReference type="EMBL" id="AJC22038.1"/>
    </source>
</evidence>